<evidence type="ECO:0000256" key="6">
    <source>
        <dbReference type="ARBA" id="ARBA00022695"/>
    </source>
</evidence>
<evidence type="ECO:0000256" key="11">
    <source>
        <dbReference type="HAMAP-Rule" id="MF_00244"/>
    </source>
</evidence>
<dbReference type="GO" id="GO:0005524">
    <property type="term" value="F:ATP binding"/>
    <property type="evidence" value="ECO:0007669"/>
    <property type="project" value="UniProtKB-KW"/>
</dbReference>
<evidence type="ECO:0000256" key="4">
    <source>
        <dbReference type="ARBA" id="ARBA00022642"/>
    </source>
</evidence>
<dbReference type="AlphaFoldDB" id="A0A6J4CYL7"/>
<comment type="catalytic activity">
    <reaction evidence="10 11">
        <text>nicotinate beta-D-ribonucleotide + ATP + H(+) = deamido-NAD(+) + diphosphate</text>
        <dbReference type="Rhea" id="RHEA:22860"/>
        <dbReference type="ChEBI" id="CHEBI:15378"/>
        <dbReference type="ChEBI" id="CHEBI:30616"/>
        <dbReference type="ChEBI" id="CHEBI:33019"/>
        <dbReference type="ChEBI" id="CHEBI:57502"/>
        <dbReference type="ChEBI" id="CHEBI:58437"/>
        <dbReference type="EC" id="2.7.7.18"/>
    </reaction>
</comment>
<dbReference type="EC" id="2.7.7.18" evidence="11"/>
<keyword evidence="9 11" id="KW-0520">NAD</keyword>
<dbReference type="PANTHER" id="PTHR39321">
    <property type="entry name" value="NICOTINATE-NUCLEOTIDE ADENYLYLTRANSFERASE-RELATED"/>
    <property type="match status" value="1"/>
</dbReference>
<evidence type="ECO:0000256" key="7">
    <source>
        <dbReference type="ARBA" id="ARBA00022741"/>
    </source>
</evidence>
<gene>
    <name evidence="11 14" type="primary">nadD</name>
    <name evidence="13" type="ORF">NHP190020_02700</name>
    <name evidence="14" type="ORF">SNTW_02450</name>
</gene>
<keyword evidence="8 11" id="KW-0067">ATP-binding</keyword>
<accession>A0A6J4CYL7</accession>
<dbReference type="OrthoDB" id="5295945at2"/>
<keyword evidence="5 11" id="KW-0808">Transferase</keyword>
<dbReference type="PANTHER" id="PTHR39321:SF3">
    <property type="entry name" value="PHOSPHOPANTETHEINE ADENYLYLTRANSFERASE"/>
    <property type="match status" value="1"/>
</dbReference>
<evidence type="ECO:0000256" key="10">
    <source>
        <dbReference type="ARBA" id="ARBA00048721"/>
    </source>
</evidence>
<keyword evidence="7 11" id="KW-0547">Nucleotide-binding</keyword>
<evidence type="ECO:0000256" key="1">
    <source>
        <dbReference type="ARBA" id="ARBA00002324"/>
    </source>
</evidence>
<evidence type="ECO:0000256" key="8">
    <source>
        <dbReference type="ARBA" id="ARBA00022840"/>
    </source>
</evidence>
<dbReference type="EMBL" id="AP019774">
    <property type="protein sequence ID" value="BCD69600.1"/>
    <property type="molecule type" value="Genomic_DNA"/>
</dbReference>
<evidence type="ECO:0000259" key="12">
    <source>
        <dbReference type="Pfam" id="PF01467"/>
    </source>
</evidence>
<dbReference type="EMBL" id="AP023036">
    <property type="protein sequence ID" value="BCD45231.1"/>
    <property type="molecule type" value="Genomic_DNA"/>
</dbReference>
<evidence type="ECO:0000256" key="9">
    <source>
        <dbReference type="ARBA" id="ARBA00023027"/>
    </source>
</evidence>
<feature type="domain" description="Cytidyltransferase-like" evidence="12">
    <location>
        <begin position="5"/>
        <end position="163"/>
    </location>
</feature>
<evidence type="ECO:0000256" key="3">
    <source>
        <dbReference type="ARBA" id="ARBA00009014"/>
    </source>
</evidence>
<comment type="pathway">
    <text evidence="2 11">Cofactor biosynthesis; NAD(+) biosynthesis; deamido-NAD(+) from nicotinate D-ribonucleotide: step 1/1.</text>
</comment>
<protein>
    <recommendedName>
        <fullName evidence="11">Probable nicotinate-nucleotide adenylyltransferase</fullName>
        <ecNumber evidence="11">2.7.7.18</ecNumber>
    </recommendedName>
    <alternativeName>
        <fullName evidence="11">Deamido-NAD(+) diphosphorylase</fullName>
    </alternativeName>
    <alternativeName>
        <fullName evidence="11">Deamido-NAD(+) pyrophosphorylase</fullName>
    </alternativeName>
    <alternativeName>
        <fullName evidence="11">Nicotinate mononucleotide adenylyltransferase</fullName>
        <shortName evidence="11">NaMN adenylyltransferase</shortName>
    </alternativeName>
</protein>
<dbReference type="NCBIfam" id="TIGR00482">
    <property type="entry name" value="nicotinate (nicotinamide) nucleotide adenylyltransferase"/>
    <property type="match status" value="1"/>
</dbReference>
<dbReference type="RefSeq" id="WP_064430096.1">
    <property type="nucleotide sequence ID" value="NZ_AP019774.1"/>
</dbReference>
<reference evidence="13 16" key="2">
    <citation type="submission" date="2020-04" db="EMBL/GenBank/DDBJ databases">
        <title>Genomic analysis of gastric non-Helicobacter pylori Helicobacters isolated in Japan.</title>
        <authorList>
            <person name="Suzuki M."/>
            <person name="Rimbara E."/>
        </authorList>
    </citation>
    <scope>NUCLEOTIDE SEQUENCE [LARGE SCALE GENOMIC DNA]</scope>
    <source>
        <strain evidence="13 16">NHP19-0020</strain>
    </source>
</reference>
<keyword evidence="6 11" id="KW-0548">Nucleotidyltransferase</keyword>
<keyword evidence="16" id="KW-1185">Reference proteome</keyword>
<sequence length="192" mass="22439">MDIALYGGSFDPPHIAHLEVIYQALETLKVDRLFVLVAYQNPFKKSPCFAPNQRLLWMQELLKDVAKVKVHDFEIKQKRPVPSIESVRYFYQKFTPNKLYFLIGADNVAGLALWEGYTELKELVEFVVVERKGYCLNPPPDFKYTPMSLEHITCPISSSKIRELLHKHQIPQHLPHMLQNRVLQTFKETHAY</sequence>
<reference evidence="14 15" key="1">
    <citation type="submission" date="2019-06" db="EMBL/GenBank/DDBJ databases">
        <title>Complete genome sequence of Helicobacter suis SNTW101c.</title>
        <authorList>
            <person name="Rimbara E."/>
            <person name="Suzuki M."/>
            <person name="Matsui H."/>
            <person name="Nakamura M."/>
            <person name="Mori S."/>
            <person name="Shibayama K."/>
        </authorList>
    </citation>
    <scope>NUCLEOTIDE SEQUENCE [LARGE SCALE GENOMIC DNA]</scope>
    <source>
        <strain evidence="14 15">SNTW101c</strain>
    </source>
</reference>
<comment type="similarity">
    <text evidence="3 11">Belongs to the NadD family.</text>
</comment>
<dbReference type="InterPro" id="IPR005248">
    <property type="entry name" value="NadD/NMNAT"/>
</dbReference>
<dbReference type="GO" id="GO:0004515">
    <property type="term" value="F:nicotinate-nucleotide adenylyltransferase activity"/>
    <property type="evidence" value="ECO:0007669"/>
    <property type="project" value="UniProtKB-UniRule"/>
</dbReference>
<dbReference type="HAMAP" id="MF_00244">
    <property type="entry name" value="NaMN_adenylyltr"/>
    <property type="match status" value="1"/>
</dbReference>
<evidence type="ECO:0000256" key="2">
    <source>
        <dbReference type="ARBA" id="ARBA00005019"/>
    </source>
</evidence>
<evidence type="ECO:0000256" key="5">
    <source>
        <dbReference type="ARBA" id="ARBA00022679"/>
    </source>
</evidence>
<proteinExistence type="inferred from homology"/>
<dbReference type="Pfam" id="PF01467">
    <property type="entry name" value="CTP_transf_like"/>
    <property type="match status" value="1"/>
</dbReference>
<dbReference type="Proteomes" id="UP000509742">
    <property type="component" value="Chromosome"/>
</dbReference>
<evidence type="ECO:0000313" key="15">
    <source>
        <dbReference type="Proteomes" id="UP000317935"/>
    </source>
</evidence>
<dbReference type="Gene3D" id="3.40.50.620">
    <property type="entry name" value="HUPs"/>
    <property type="match status" value="1"/>
</dbReference>
<dbReference type="GO" id="GO:0009435">
    <property type="term" value="P:NAD+ biosynthetic process"/>
    <property type="evidence" value="ECO:0007669"/>
    <property type="project" value="UniProtKB-UniRule"/>
</dbReference>
<keyword evidence="4 11" id="KW-0662">Pyridine nucleotide biosynthesis</keyword>
<dbReference type="InterPro" id="IPR004821">
    <property type="entry name" value="Cyt_trans-like"/>
</dbReference>
<evidence type="ECO:0000313" key="14">
    <source>
        <dbReference type="EMBL" id="BCD69600.1"/>
    </source>
</evidence>
<evidence type="ECO:0000313" key="16">
    <source>
        <dbReference type="Proteomes" id="UP000509742"/>
    </source>
</evidence>
<evidence type="ECO:0000313" key="13">
    <source>
        <dbReference type="EMBL" id="BCD45231.1"/>
    </source>
</evidence>
<dbReference type="InterPro" id="IPR014729">
    <property type="entry name" value="Rossmann-like_a/b/a_fold"/>
</dbReference>
<organism evidence="14 15">
    <name type="scientific">Helicobacter suis</name>
    <dbReference type="NCBI Taxonomy" id="104628"/>
    <lineage>
        <taxon>Bacteria</taxon>
        <taxon>Pseudomonadati</taxon>
        <taxon>Campylobacterota</taxon>
        <taxon>Epsilonproteobacteria</taxon>
        <taxon>Campylobacterales</taxon>
        <taxon>Helicobacteraceae</taxon>
        <taxon>Helicobacter</taxon>
    </lineage>
</organism>
<dbReference type="SUPFAM" id="SSF52374">
    <property type="entry name" value="Nucleotidylyl transferase"/>
    <property type="match status" value="1"/>
</dbReference>
<dbReference type="UniPathway" id="UPA00253">
    <property type="reaction ID" value="UER00332"/>
</dbReference>
<comment type="function">
    <text evidence="1 11">Catalyzes the reversible adenylation of nicotinate mononucleotide (NaMN) to nicotinic acid adenine dinucleotide (NaAD).</text>
</comment>
<name>A0A6J4CYL7_9HELI</name>
<dbReference type="Proteomes" id="UP000317935">
    <property type="component" value="Chromosome"/>
</dbReference>
<dbReference type="NCBIfam" id="TIGR00125">
    <property type="entry name" value="cyt_tran_rel"/>
    <property type="match status" value="1"/>
</dbReference>
<dbReference type="CDD" id="cd02165">
    <property type="entry name" value="NMNAT"/>
    <property type="match status" value="1"/>
</dbReference>